<proteinExistence type="predicted"/>
<dbReference type="InterPro" id="IPR002126">
    <property type="entry name" value="Cadherin-like_dom"/>
</dbReference>
<dbReference type="InterPro" id="IPR003961">
    <property type="entry name" value="FN3_dom"/>
</dbReference>
<dbReference type="PROSITE" id="PS50268">
    <property type="entry name" value="CADHERIN_2"/>
    <property type="match status" value="13"/>
</dbReference>
<dbReference type="Gene3D" id="2.60.40.10">
    <property type="entry name" value="Immunoglobulins"/>
    <property type="match status" value="1"/>
</dbReference>
<dbReference type="InterPro" id="IPR013783">
    <property type="entry name" value="Ig-like_fold"/>
</dbReference>
<sequence>MKLIKRLPHPKIWHCTILLFFVIFTSNAQPDPPTGFHLVSLDESNQLSWLPTVSPGVSEYRIYRSTDSVTFSPLANVPFGTNTYTDNGLTNGQFYFYAVTSFDGTEGDFSTVDASTPENGFNSFIRFDGSGYGVVSDSSYLSLDDSDRSFSVELWVRINNTSKTNQTILMRESAYGGKTAYYTISYLSGKFRAYVYTSGFAVETNPATLPINENQWYHLTFTGGDVVNTYHLYVNGEKVSSRTFQLPDENQSTRLFVGGETSTKNDVTKTYTMNTNHLEGDISELRLWNKFRSEAEVQADLYTRLRGDEDAKLYGVWHFDREFNGYTYNYGIAELNTANSPSSPFEPHYENIKLFGDAHEVSPEIDVIDDAVNVHTNAEDDVLDIQNNDMLYEDYVFPSVIVTPPKNGTAEISDRTDISYTPVSGYLGKDSIEYLIVDSTFFTDPYRFADTAWVHINVYNNPPVITSNGGGDNASINVNENATAVTTVTATDADAGTTLNYSIVGGVDQARFSINSSNGALVFGPAPDFENPTDNNTDNVYVVVVSVSDGVDTDQQTLTVTVNDVIESATFTIDPIADADVNENAVYTSETPSLSGEAAIGDITYTISGGADAADFTINATTGVVSMVGRDFENPDDANTDNVYEIEITVTDADGNSASDSWTVTVNDVIEAATFIIDPIADADVNENAVYTSETPSLSGEAPIGDITYTISGGADASDFTINATTGVVSMVARDFESPDDANTDNVYEIEITVTDADGNDASMSWTVTLQDVIESATFTIDPIADADVNENAVYTSETPSLSGDAPIGDITYTISGGADASDFTINVATGVVSMVGRDFESPDDANTDNVYEIEITATDSDGNSASDSWTVTVNDVIESATFTIDPIVDADVNENATYTSETPSVIGTPIGNITYTISGGADAADFTINATTGVVSMVARDFESPDDANTDNVYEIEITATDSDGNSASDSWTVTVNDVIESATFTIDPIVDADVNENAVYTSETPSVIGTPIGNITYTISGGADASDFTINATTGVVNMVARDFENPVDANTDNVYEIEITVTDADENTASDSWTVTVNNVMESATFTIDPIADASVNENAAYTLAPPPSITGTPIGSITYTISGGADAAAFMINPVGIVVMVPRDFESPDDANADNEYEIEITATDSESNSASESWTVTVNDVIEAATFTIDLIADADVNENAVYTSESPSVIGTPIGDITYTISGGADAADFTINATTGVVSMVGRDFENPDDANTDNEYEIEITATDSDGNNASESWTVTVNDVIEAATFTIDPIADADVNENAVYTSESPSVIGTPIGDITYTISGGADAADFTINATTGVVSMVGRDFENPDDANTDNEYEIEITATDSDGNNASESWTVTVNDVIEATTFTIDPIADADVNENAAYTSETPSVIGTPIGDITYTISGGADASDFTINATTGVVSMVGRDFENPDDANTDNVYEIEITATDSDDNDASMSWIVTVNDLNDNVPVITSNGGGDNASININENTTAVTTVTATDNDAEAPLTFSIIGGVDNGLFNINEVSGDLVFINAPDFDNPTDNDMDNAYEVIVAVSDGTFTDEQFLTVFVIEVNAPPVNLSLSQNTVLENESIGTFVGIFNTEDVNDTHTYTIEGGPDAASFSINGNELVTAESFNFELKDNYEILVRTTDSGGGFFERTFQIIILDANDTPSSIDLSNNIVSEKEPIGTFIGVLSTTDEDVDDVHYYEIVGGADASLFSIEDNQLLTNSSFDYNSQNSFSLTIRSTDSGEEFIEEDFDIIITILDPDHKLNIPSAFTPNNDGFNDLWLIPELEMYPNCEVTVMHRNGLRVYYSEGYQRPWDGTNGNKKLGKDTYFYVIELNDSSKRVYRGFVMIL</sequence>
<dbReference type="GO" id="GO:0007156">
    <property type="term" value="P:homophilic cell adhesion via plasma membrane adhesion molecules"/>
    <property type="evidence" value="ECO:0007669"/>
    <property type="project" value="InterPro"/>
</dbReference>
<dbReference type="SUPFAM" id="SSF49265">
    <property type="entry name" value="Fibronectin type III"/>
    <property type="match status" value="1"/>
</dbReference>
<keyword evidence="6" id="KW-1185">Reference proteome</keyword>
<dbReference type="PANTHER" id="PTHR24026:SF126">
    <property type="entry name" value="PROTOCADHERIN FAT 4"/>
    <property type="match status" value="1"/>
</dbReference>
<feature type="domain" description="Cadherin" evidence="4">
    <location>
        <begin position="1711"/>
        <end position="1805"/>
    </location>
</feature>
<reference evidence="5" key="1">
    <citation type="submission" date="2021-01" db="EMBL/GenBank/DDBJ databases">
        <title>Marivirga aurantiaca sp. nov., isolated from intertidal surface sediments.</title>
        <authorList>
            <person name="Zhang M."/>
        </authorList>
    </citation>
    <scope>NUCLEOTIDE SEQUENCE</scope>
    <source>
        <strain evidence="5">S37H4</strain>
    </source>
</reference>
<evidence type="ECO:0000256" key="2">
    <source>
        <dbReference type="ARBA" id="ARBA00022989"/>
    </source>
</evidence>
<dbReference type="SMART" id="SM00112">
    <property type="entry name" value="CA"/>
    <property type="match status" value="13"/>
</dbReference>
<accession>A0A934X1N6</accession>
<dbReference type="CDD" id="cd11304">
    <property type="entry name" value="Cadherin_repeat"/>
    <property type="match status" value="12"/>
</dbReference>
<feature type="chain" id="PRO_5037967664" evidence="3">
    <location>
        <begin position="29"/>
        <end position="1885"/>
    </location>
</feature>
<dbReference type="InterPro" id="IPR013320">
    <property type="entry name" value="ConA-like_dom_sf"/>
</dbReference>
<feature type="domain" description="Cadherin" evidence="4">
    <location>
        <begin position="992"/>
        <end position="1095"/>
    </location>
</feature>
<comment type="caution">
    <text evidence="5">The sequence shown here is derived from an EMBL/GenBank/DDBJ whole genome shotgun (WGS) entry which is preliminary data.</text>
</comment>
<feature type="domain" description="Cadherin" evidence="4">
    <location>
        <begin position="1199"/>
        <end position="1301"/>
    </location>
</feature>
<dbReference type="InterPro" id="IPR026341">
    <property type="entry name" value="T9SS_type_B"/>
</dbReference>
<dbReference type="SUPFAM" id="SSF49313">
    <property type="entry name" value="Cadherin-like"/>
    <property type="match status" value="13"/>
</dbReference>
<feature type="signal peptide" evidence="3">
    <location>
        <begin position="1"/>
        <end position="28"/>
    </location>
</feature>
<dbReference type="GO" id="GO:0005509">
    <property type="term" value="F:calcium ion binding"/>
    <property type="evidence" value="ECO:0007669"/>
    <property type="project" value="InterPro"/>
</dbReference>
<dbReference type="Pfam" id="PF13385">
    <property type="entry name" value="Laminin_G_3"/>
    <property type="match status" value="1"/>
</dbReference>
<dbReference type="InterPro" id="IPR036116">
    <property type="entry name" value="FN3_sf"/>
</dbReference>
<dbReference type="GO" id="GO:0005975">
    <property type="term" value="P:carbohydrate metabolic process"/>
    <property type="evidence" value="ECO:0007669"/>
    <property type="project" value="UniProtKB-ARBA"/>
</dbReference>
<feature type="domain" description="Cadherin" evidence="4">
    <location>
        <begin position="578"/>
        <end position="681"/>
    </location>
</feature>
<feature type="domain" description="Cadherin" evidence="4">
    <location>
        <begin position="1513"/>
        <end position="1608"/>
    </location>
</feature>
<dbReference type="CDD" id="cd00063">
    <property type="entry name" value="FN3"/>
    <property type="match status" value="1"/>
</dbReference>
<dbReference type="EMBL" id="JAEQBW010000017">
    <property type="protein sequence ID" value="MBK6267348.1"/>
    <property type="molecule type" value="Genomic_DNA"/>
</dbReference>
<dbReference type="GO" id="GO:0004553">
    <property type="term" value="F:hydrolase activity, hydrolyzing O-glycosyl compounds"/>
    <property type="evidence" value="ECO:0007669"/>
    <property type="project" value="UniProtKB-ARBA"/>
</dbReference>
<evidence type="ECO:0000259" key="4">
    <source>
        <dbReference type="PROSITE" id="PS50268"/>
    </source>
</evidence>
<feature type="domain" description="Cadherin" evidence="4">
    <location>
        <begin position="682"/>
        <end position="785"/>
    </location>
</feature>
<protein>
    <submittedName>
        <fullName evidence="5">Cadherin domain-containing protein</fullName>
    </submittedName>
</protein>
<keyword evidence="3" id="KW-0732">Signal</keyword>
<dbReference type="GO" id="GO:0005886">
    <property type="term" value="C:plasma membrane"/>
    <property type="evidence" value="ECO:0007669"/>
    <property type="project" value="UniProtKB-SubCell"/>
</dbReference>
<evidence type="ECO:0000313" key="6">
    <source>
        <dbReference type="Proteomes" id="UP000611723"/>
    </source>
</evidence>
<name>A0A934X1N6_9BACT</name>
<evidence type="ECO:0000256" key="1">
    <source>
        <dbReference type="ARBA" id="ARBA00022692"/>
    </source>
</evidence>
<dbReference type="NCBIfam" id="TIGR04131">
    <property type="entry name" value="Bac_Flav_CTERM"/>
    <property type="match status" value="1"/>
</dbReference>
<dbReference type="Pfam" id="PF13585">
    <property type="entry name" value="CHU_C"/>
    <property type="match status" value="1"/>
</dbReference>
<keyword evidence="2" id="KW-1133">Transmembrane helix</keyword>
<dbReference type="InterPro" id="IPR015919">
    <property type="entry name" value="Cadherin-like_sf"/>
</dbReference>
<feature type="domain" description="Cadherin" evidence="4">
    <location>
        <begin position="476"/>
        <end position="577"/>
    </location>
</feature>
<feature type="domain" description="Cadherin" evidence="4">
    <location>
        <begin position="1405"/>
        <end position="1502"/>
    </location>
</feature>
<feature type="domain" description="Cadherin" evidence="4">
    <location>
        <begin position="889"/>
        <end position="992"/>
    </location>
</feature>
<feature type="domain" description="Cadherin" evidence="4">
    <location>
        <begin position="786"/>
        <end position="889"/>
    </location>
</feature>
<feature type="domain" description="Cadherin" evidence="4">
    <location>
        <begin position="1615"/>
        <end position="1703"/>
    </location>
</feature>
<dbReference type="PANTHER" id="PTHR24026">
    <property type="entry name" value="FAT ATYPICAL CADHERIN-RELATED"/>
    <property type="match status" value="1"/>
</dbReference>
<gene>
    <name evidence="5" type="ORF">JKA74_20060</name>
</gene>
<keyword evidence="2" id="KW-0472">Membrane</keyword>
<dbReference type="Gene3D" id="2.60.120.200">
    <property type="match status" value="1"/>
</dbReference>
<organism evidence="5 6">
    <name type="scientific">Marivirga aurantiaca</name>
    <dbReference type="NCBI Taxonomy" id="2802615"/>
    <lineage>
        <taxon>Bacteria</taxon>
        <taxon>Pseudomonadati</taxon>
        <taxon>Bacteroidota</taxon>
        <taxon>Cytophagia</taxon>
        <taxon>Cytophagales</taxon>
        <taxon>Marivirgaceae</taxon>
        <taxon>Marivirga</taxon>
    </lineage>
</organism>
<feature type="domain" description="Cadherin" evidence="4">
    <location>
        <begin position="1119"/>
        <end position="1192"/>
    </location>
</feature>
<dbReference type="PRINTS" id="PR00205">
    <property type="entry name" value="CADHERIN"/>
</dbReference>
<dbReference type="RefSeq" id="WP_201433035.1">
    <property type="nucleotide sequence ID" value="NZ_JAEQBW010000017.1"/>
</dbReference>
<keyword evidence="1" id="KW-0812">Transmembrane</keyword>
<evidence type="ECO:0000256" key="3">
    <source>
        <dbReference type="SAM" id="SignalP"/>
    </source>
</evidence>
<dbReference type="Gene3D" id="2.60.40.60">
    <property type="entry name" value="Cadherins"/>
    <property type="match status" value="13"/>
</dbReference>
<dbReference type="SUPFAM" id="SSF49899">
    <property type="entry name" value="Concanavalin A-like lectins/glucanases"/>
    <property type="match status" value="1"/>
</dbReference>
<feature type="domain" description="Cadherin" evidence="4">
    <location>
        <begin position="1302"/>
        <end position="1404"/>
    </location>
</feature>
<evidence type="ECO:0000313" key="5">
    <source>
        <dbReference type="EMBL" id="MBK6267348.1"/>
    </source>
</evidence>
<dbReference type="Proteomes" id="UP000611723">
    <property type="component" value="Unassembled WGS sequence"/>
</dbReference>